<dbReference type="InterPro" id="IPR008258">
    <property type="entry name" value="Transglycosylase_SLT_dom_1"/>
</dbReference>
<evidence type="ECO:0000313" key="7">
    <source>
        <dbReference type="Proteomes" id="UP001169063"/>
    </source>
</evidence>
<dbReference type="SUPFAM" id="SSF48435">
    <property type="entry name" value="Bacterial muramidases"/>
    <property type="match status" value="1"/>
</dbReference>
<dbReference type="PROSITE" id="PS00922">
    <property type="entry name" value="TRANSGLYCOSYLASE"/>
    <property type="match status" value="1"/>
</dbReference>
<dbReference type="Gene3D" id="1.10.530.10">
    <property type="match status" value="1"/>
</dbReference>
<name>A0ABT8SPZ2_9CAUL</name>
<dbReference type="Proteomes" id="UP001169063">
    <property type="component" value="Unassembled WGS sequence"/>
</dbReference>
<proteinExistence type="inferred from homology"/>
<keyword evidence="7" id="KW-1185">Reference proteome</keyword>
<dbReference type="Gene3D" id="1.25.20.10">
    <property type="entry name" value="Bacterial muramidases"/>
    <property type="match status" value="1"/>
</dbReference>
<dbReference type="PANTHER" id="PTHR37423:SF2">
    <property type="entry name" value="MEMBRANE-BOUND LYTIC MUREIN TRANSGLYCOSYLASE C"/>
    <property type="match status" value="1"/>
</dbReference>
<comment type="similarity">
    <text evidence="1">Belongs to the transglycosylase Slt family.</text>
</comment>
<dbReference type="InterPro" id="IPR023346">
    <property type="entry name" value="Lysozyme-like_dom_sf"/>
</dbReference>
<evidence type="ECO:0000313" key="6">
    <source>
        <dbReference type="EMBL" id="MDO1559968.1"/>
    </source>
</evidence>
<dbReference type="Pfam" id="PF01464">
    <property type="entry name" value="SLT"/>
    <property type="match status" value="1"/>
</dbReference>
<evidence type="ECO:0000256" key="3">
    <source>
        <dbReference type="ARBA" id="ARBA00022729"/>
    </source>
</evidence>
<evidence type="ECO:0000259" key="5">
    <source>
        <dbReference type="Pfam" id="PF01464"/>
    </source>
</evidence>
<keyword evidence="3 4" id="KW-0732">Signal</keyword>
<sequence>MLIGPLLILALAVQLQPGVAPVATTASAQVPYQPRILSQQDASLFAQGLAQARAGDVIGTEEVMSRIGDPTARLIVKWALIDVAGDHMSFSSLQADRDALRNWPRAESRIRAQERTLETSGLPPQQIIAWFGDEEPQTVWGAIALAQALDAAGRGDQARVFARQWWRERVFDLNEQERFLARFGGWLTRDDHERRLDTLLYDAQGPAMRAMLPLVSDEWRALAEARVALRNGSGSGYVAGSLADHPGLAVERARRARLNGRESEGFAELGRFPPAPQDRAGQNLLWTERRNYFIDALQAGNGRAAYEAMAGHGFTSGERAVDAEFFAGWAALRKLNDPVRAAQHFDALRRMSSTPITQGRAYYWLGRAADAAGNRDQALAYWREGGQHIHSFYGQLAAQAAGVQQIRLPSEPEISAQDQARFEAYPLVRAARLLAEADERPLMRVFVMELDGQLERPADLALLVDLSRDYGDQDLSLHVGRTAGQKGVVLPERAYPIRSYPTHPMDADEAFVLAITRQESAFDPRARSSADARGMMQLLPSTARGVAGRMGVPWSESRLWDADYNMQLGAYHLGEMLQAQNGSYLLTAVAYNAGPARPPQWIPYCGDPRDPNVDALDFIECVPFTETRNYMMRVMENRQVYQARLNGGTARLSLLEDIERGSFGPRPYDSLR</sequence>
<dbReference type="PANTHER" id="PTHR37423">
    <property type="entry name" value="SOLUBLE LYTIC MUREIN TRANSGLYCOSYLASE-RELATED"/>
    <property type="match status" value="1"/>
</dbReference>
<reference evidence="6" key="1">
    <citation type="submission" date="2023-07" db="EMBL/GenBank/DDBJ databases">
        <title>Brevundimonas soil sp. nov., isolated from the soil of chemical plant.</title>
        <authorList>
            <person name="Wu N."/>
        </authorList>
    </citation>
    <scope>NUCLEOTIDE SEQUENCE</scope>
    <source>
        <strain evidence="6">XZ-24</strain>
    </source>
</reference>
<gene>
    <name evidence="6" type="ORF">Q0812_11080</name>
</gene>
<dbReference type="CDD" id="cd13401">
    <property type="entry name" value="Slt70-like"/>
    <property type="match status" value="1"/>
</dbReference>
<comment type="caution">
    <text evidence="6">The sequence shown here is derived from an EMBL/GenBank/DDBJ whole genome shotgun (WGS) entry which is preliminary data.</text>
</comment>
<feature type="chain" id="PRO_5047532125" evidence="4">
    <location>
        <begin position="23"/>
        <end position="672"/>
    </location>
</feature>
<feature type="signal peptide" evidence="4">
    <location>
        <begin position="1"/>
        <end position="22"/>
    </location>
</feature>
<evidence type="ECO:0000256" key="2">
    <source>
        <dbReference type="ARBA" id="ARBA00009387"/>
    </source>
</evidence>
<comment type="similarity">
    <text evidence="2">Belongs to the virb1 family.</text>
</comment>
<organism evidence="6 7">
    <name type="scientific">Peiella sedimenti</name>
    <dbReference type="NCBI Taxonomy" id="3061083"/>
    <lineage>
        <taxon>Bacteria</taxon>
        <taxon>Pseudomonadati</taxon>
        <taxon>Pseudomonadota</taxon>
        <taxon>Alphaproteobacteria</taxon>
        <taxon>Caulobacterales</taxon>
        <taxon>Caulobacteraceae</taxon>
        <taxon>Peiella</taxon>
    </lineage>
</organism>
<evidence type="ECO:0000256" key="1">
    <source>
        <dbReference type="ARBA" id="ARBA00007734"/>
    </source>
</evidence>
<dbReference type="RefSeq" id="WP_302110399.1">
    <property type="nucleotide sequence ID" value="NZ_JAUKTR010000004.1"/>
</dbReference>
<dbReference type="InterPro" id="IPR008939">
    <property type="entry name" value="Lytic_TGlycosylase_superhlx_U"/>
</dbReference>
<dbReference type="InterPro" id="IPR000189">
    <property type="entry name" value="Transglyc_AS"/>
</dbReference>
<protein>
    <submittedName>
        <fullName evidence="6">Lytic transglycosylase domain-containing protein</fullName>
    </submittedName>
</protein>
<dbReference type="SUPFAM" id="SSF53955">
    <property type="entry name" value="Lysozyme-like"/>
    <property type="match status" value="1"/>
</dbReference>
<dbReference type="EMBL" id="JAUKTR010000004">
    <property type="protein sequence ID" value="MDO1559968.1"/>
    <property type="molecule type" value="Genomic_DNA"/>
</dbReference>
<evidence type="ECO:0000256" key="4">
    <source>
        <dbReference type="SAM" id="SignalP"/>
    </source>
</evidence>
<accession>A0ABT8SPZ2</accession>
<feature type="domain" description="Transglycosylase SLT" evidence="5">
    <location>
        <begin position="508"/>
        <end position="604"/>
    </location>
</feature>